<keyword evidence="2" id="KW-1185">Reference proteome</keyword>
<protein>
    <submittedName>
        <fullName evidence="1">Uncharacterized protein</fullName>
    </submittedName>
</protein>
<sequence>MSTPEQRSRAAKVAIYSRLATADRKQMTAAANRANRDRFERQVDPEGVLEPGERARRAEYARKAYFTALAAKSAEARARRRAA</sequence>
<dbReference type="Proteomes" id="UP001595764">
    <property type="component" value="Unassembled WGS sequence"/>
</dbReference>
<dbReference type="EMBL" id="JBHRWI010000016">
    <property type="protein sequence ID" value="MFC3510939.1"/>
    <property type="molecule type" value="Genomic_DNA"/>
</dbReference>
<reference evidence="2" key="1">
    <citation type="journal article" date="2019" name="Int. J. Syst. Evol. Microbiol.">
        <title>The Global Catalogue of Microorganisms (GCM) 10K type strain sequencing project: providing services to taxonomists for standard genome sequencing and annotation.</title>
        <authorList>
            <consortium name="The Broad Institute Genomics Platform"/>
            <consortium name="The Broad Institute Genome Sequencing Center for Infectious Disease"/>
            <person name="Wu L."/>
            <person name="Ma J."/>
        </authorList>
    </citation>
    <scope>NUCLEOTIDE SEQUENCE [LARGE SCALE GENOMIC DNA]</scope>
    <source>
        <strain evidence="2">CGMCC 4.7682</strain>
    </source>
</reference>
<proteinExistence type="predicted"/>
<dbReference type="RefSeq" id="WP_377870030.1">
    <property type="nucleotide sequence ID" value="NZ_JBHMAY010000017.1"/>
</dbReference>
<evidence type="ECO:0000313" key="2">
    <source>
        <dbReference type="Proteomes" id="UP001595764"/>
    </source>
</evidence>
<name>A0ABV7QGE3_9PSEU</name>
<comment type="caution">
    <text evidence="1">The sequence shown here is derived from an EMBL/GenBank/DDBJ whole genome shotgun (WGS) entry which is preliminary data.</text>
</comment>
<evidence type="ECO:0000313" key="1">
    <source>
        <dbReference type="EMBL" id="MFC3510939.1"/>
    </source>
</evidence>
<accession>A0ABV7QGE3</accession>
<gene>
    <name evidence="1" type="ORF">ACFORO_12255</name>
</gene>
<organism evidence="1 2">
    <name type="scientific">Amycolatopsis halotolerans</name>
    <dbReference type="NCBI Taxonomy" id="330083"/>
    <lineage>
        <taxon>Bacteria</taxon>
        <taxon>Bacillati</taxon>
        <taxon>Actinomycetota</taxon>
        <taxon>Actinomycetes</taxon>
        <taxon>Pseudonocardiales</taxon>
        <taxon>Pseudonocardiaceae</taxon>
        <taxon>Amycolatopsis</taxon>
    </lineage>
</organism>